<keyword evidence="2 5" id="KW-0645">Protease</keyword>
<dbReference type="AlphaFoldDB" id="A0A2M8LAN8"/>
<proteinExistence type="inferred from homology"/>
<dbReference type="CDD" id="cd06782">
    <property type="entry name" value="cpPDZ_CPP-like"/>
    <property type="match status" value="1"/>
</dbReference>
<dbReference type="InterPro" id="IPR001478">
    <property type="entry name" value="PDZ"/>
</dbReference>
<reference evidence="8" key="1">
    <citation type="submission" date="2017-09" db="EMBL/GenBank/DDBJ databases">
        <title>Depth-based differentiation of microbial function through sediment-hosted aquifers and enrichment of novel symbionts in the deep terrestrial subsurface.</title>
        <authorList>
            <person name="Probst A.J."/>
            <person name="Ladd B."/>
            <person name="Jarett J.K."/>
            <person name="Geller-Mcgrath D.E."/>
            <person name="Sieber C.M.K."/>
            <person name="Emerson J.B."/>
            <person name="Anantharaman K."/>
            <person name="Thomas B.C."/>
            <person name="Malmstrom R."/>
            <person name="Stieglmeier M."/>
            <person name="Klingl A."/>
            <person name="Woyke T."/>
            <person name="Ryan C.M."/>
            <person name="Banfield J.F."/>
        </authorList>
    </citation>
    <scope>NUCLEOTIDE SEQUENCE [LARGE SCALE GENOMIC DNA]</scope>
</reference>
<protein>
    <recommendedName>
        <fullName evidence="6">PDZ domain-containing protein</fullName>
    </recommendedName>
</protein>
<evidence type="ECO:0000313" key="8">
    <source>
        <dbReference type="Proteomes" id="UP000230959"/>
    </source>
</evidence>
<dbReference type="PANTHER" id="PTHR32060">
    <property type="entry name" value="TAIL-SPECIFIC PROTEASE"/>
    <property type="match status" value="1"/>
</dbReference>
<name>A0A2M8LAN8_9BACT</name>
<dbReference type="GO" id="GO:0030288">
    <property type="term" value="C:outer membrane-bounded periplasmic space"/>
    <property type="evidence" value="ECO:0007669"/>
    <property type="project" value="TreeGrafter"/>
</dbReference>
<feature type="domain" description="PDZ" evidence="6">
    <location>
        <begin position="102"/>
        <end position="170"/>
    </location>
</feature>
<dbReference type="EMBL" id="PFER01000019">
    <property type="protein sequence ID" value="PJE73697.1"/>
    <property type="molecule type" value="Genomic_DNA"/>
</dbReference>
<evidence type="ECO:0000259" key="6">
    <source>
        <dbReference type="PROSITE" id="PS50106"/>
    </source>
</evidence>
<dbReference type="PANTHER" id="PTHR32060:SF30">
    <property type="entry name" value="CARBOXY-TERMINAL PROCESSING PROTEASE CTPA"/>
    <property type="match status" value="1"/>
</dbReference>
<dbReference type="GO" id="GO:0004175">
    <property type="term" value="F:endopeptidase activity"/>
    <property type="evidence" value="ECO:0007669"/>
    <property type="project" value="TreeGrafter"/>
</dbReference>
<dbReference type="Pfam" id="PF22694">
    <property type="entry name" value="CtpB_N-like"/>
    <property type="match status" value="1"/>
</dbReference>
<dbReference type="SMART" id="SM00245">
    <property type="entry name" value="TSPc"/>
    <property type="match status" value="1"/>
</dbReference>
<evidence type="ECO:0000256" key="2">
    <source>
        <dbReference type="ARBA" id="ARBA00022670"/>
    </source>
</evidence>
<dbReference type="SUPFAM" id="SSF50156">
    <property type="entry name" value="PDZ domain-like"/>
    <property type="match status" value="1"/>
</dbReference>
<dbReference type="Pfam" id="PF17820">
    <property type="entry name" value="PDZ_6"/>
    <property type="match status" value="1"/>
</dbReference>
<dbReference type="Pfam" id="PF03572">
    <property type="entry name" value="Peptidase_S41"/>
    <property type="match status" value="1"/>
</dbReference>
<dbReference type="SUPFAM" id="SSF52096">
    <property type="entry name" value="ClpP/crotonase"/>
    <property type="match status" value="1"/>
</dbReference>
<dbReference type="InterPro" id="IPR029045">
    <property type="entry name" value="ClpP/crotonase-like_dom_sf"/>
</dbReference>
<dbReference type="InterPro" id="IPR055210">
    <property type="entry name" value="CtpA/B_N"/>
</dbReference>
<dbReference type="GO" id="GO:0008236">
    <property type="term" value="F:serine-type peptidase activity"/>
    <property type="evidence" value="ECO:0007669"/>
    <property type="project" value="UniProtKB-KW"/>
</dbReference>
<gene>
    <name evidence="7" type="ORF">COV02_01160</name>
</gene>
<dbReference type="GO" id="GO:0006508">
    <property type="term" value="P:proteolysis"/>
    <property type="evidence" value="ECO:0007669"/>
    <property type="project" value="UniProtKB-KW"/>
</dbReference>
<dbReference type="Gene3D" id="3.30.750.44">
    <property type="match status" value="1"/>
</dbReference>
<evidence type="ECO:0000256" key="5">
    <source>
        <dbReference type="RuleBase" id="RU004404"/>
    </source>
</evidence>
<dbReference type="Gene3D" id="3.90.226.10">
    <property type="entry name" value="2-enoyl-CoA Hydratase, Chain A, domain 1"/>
    <property type="match status" value="1"/>
</dbReference>
<comment type="caution">
    <text evidence="7">The sequence shown here is derived from an EMBL/GenBank/DDBJ whole genome shotgun (WGS) entry which is preliminary data.</text>
</comment>
<organism evidence="7 8">
    <name type="scientific">Candidatus Terrybacteria bacterium CG10_big_fil_rev_8_21_14_0_10_41_10</name>
    <dbReference type="NCBI Taxonomy" id="1975026"/>
    <lineage>
        <taxon>Bacteria</taxon>
        <taxon>Candidatus Terryibacteriota</taxon>
    </lineage>
</organism>
<dbReference type="InterPro" id="IPR004447">
    <property type="entry name" value="Peptidase_S41A"/>
</dbReference>
<dbReference type="SMART" id="SM00228">
    <property type="entry name" value="PDZ"/>
    <property type="match status" value="1"/>
</dbReference>
<dbReference type="GO" id="GO:0007165">
    <property type="term" value="P:signal transduction"/>
    <property type="evidence" value="ECO:0007669"/>
    <property type="project" value="TreeGrafter"/>
</dbReference>
<sequence length="407" mass="44354">MKNKKLKIIFFTLIILGIFAGGSLFGYTQGRSVDSAQNIVNKEEGKISSIDFSPFWKSWNIIRDKYVANEDLDDQAMVWGAISGLVGSTGDPHSVFFPPEDAKEFEDNIRGDFGGVGMEIGTRNGILTVIAPLKDTPAYKAGIKAGDIIMEINGESTAGLNVNQAVKLIRGEIGTTVKLTILHKDDGEPQEIAIVRNIIQIPIIDTEQKENGIFIISLYSFTGSSIDMFREALREFIYSGSGKLILDLRGNPGGFLESAVDLSSWFLPMGKIIAKEKFGTGEETIFRSKGYNIFTGDLPFVILINEGSASASEIMAGALSEHGKAKTVGQKTFGKGSVQELVPVTADTSLKITIAKWLTPNGISIEGNGLTPDVEVEIKKEDIESGRDPQMEKAIEMVNNWAKYKNQ</sequence>
<comment type="similarity">
    <text evidence="1 5">Belongs to the peptidase S41A family.</text>
</comment>
<dbReference type="InterPro" id="IPR041489">
    <property type="entry name" value="PDZ_6"/>
</dbReference>
<evidence type="ECO:0000256" key="1">
    <source>
        <dbReference type="ARBA" id="ARBA00009179"/>
    </source>
</evidence>
<evidence type="ECO:0000256" key="4">
    <source>
        <dbReference type="ARBA" id="ARBA00022825"/>
    </source>
</evidence>
<dbReference type="InterPro" id="IPR036034">
    <property type="entry name" value="PDZ_sf"/>
</dbReference>
<accession>A0A2M8LAN8</accession>
<dbReference type="Proteomes" id="UP000230959">
    <property type="component" value="Unassembled WGS sequence"/>
</dbReference>
<dbReference type="FunFam" id="2.30.42.10:FF:000063">
    <property type="entry name" value="Peptidase, S41 family"/>
    <property type="match status" value="1"/>
</dbReference>
<dbReference type="NCBIfam" id="TIGR00225">
    <property type="entry name" value="prc"/>
    <property type="match status" value="1"/>
</dbReference>
<keyword evidence="3 5" id="KW-0378">Hydrolase</keyword>
<evidence type="ECO:0000313" key="7">
    <source>
        <dbReference type="EMBL" id="PJE73697.1"/>
    </source>
</evidence>
<evidence type="ECO:0000256" key="3">
    <source>
        <dbReference type="ARBA" id="ARBA00022801"/>
    </source>
</evidence>
<dbReference type="Gene3D" id="2.30.42.10">
    <property type="match status" value="1"/>
</dbReference>
<dbReference type="InterPro" id="IPR005151">
    <property type="entry name" value="Tail-specific_protease"/>
</dbReference>
<dbReference type="CDD" id="cd07560">
    <property type="entry name" value="Peptidase_S41_CPP"/>
    <property type="match status" value="1"/>
</dbReference>
<keyword evidence="4 5" id="KW-0720">Serine protease</keyword>
<dbReference type="PROSITE" id="PS50106">
    <property type="entry name" value="PDZ"/>
    <property type="match status" value="1"/>
</dbReference>